<accession>A0ABN7V1B7</accession>
<feature type="region of interest" description="Disordered" evidence="1">
    <location>
        <begin position="56"/>
        <end position="86"/>
    </location>
</feature>
<organism evidence="2 3">
    <name type="scientific">Gigaspora margarita</name>
    <dbReference type="NCBI Taxonomy" id="4874"/>
    <lineage>
        <taxon>Eukaryota</taxon>
        <taxon>Fungi</taxon>
        <taxon>Fungi incertae sedis</taxon>
        <taxon>Mucoromycota</taxon>
        <taxon>Glomeromycotina</taxon>
        <taxon>Glomeromycetes</taxon>
        <taxon>Diversisporales</taxon>
        <taxon>Gigasporaceae</taxon>
        <taxon>Gigaspora</taxon>
    </lineage>
</organism>
<name>A0ABN7V1B7_GIGMA</name>
<protein>
    <submittedName>
        <fullName evidence="2">4637_t:CDS:1</fullName>
    </submittedName>
</protein>
<dbReference type="Proteomes" id="UP000789901">
    <property type="component" value="Unassembled WGS sequence"/>
</dbReference>
<evidence type="ECO:0000313" key="3">
    <source>
        <dbReference type="Proteomes" id="UP000789901"/>
    </source>
</evidence>
<evidence type="ECO:0000256" key="1">
    <source>
        <dbReference type="SAM" id="MobiDB-lite"/>
    </source>
</evidence>
<comment type="caution">
    <text evidence="2">The sequence shown here is derived from an EMBL/GenBank/DDBJ whole genome shotgun (WGS) entry which is preliminary data.</text>
</comment>
<proteinExistence type="predicted"/>
<gene>
    <name evidence="2" type="ORF">GMARGA_LOCUS13083</name>
</gene>
<reference evidence="2 3" key="1">
    <citation type="submission" date="2021-06" db="EMBL/GenBank/DDBJ databases">
        <authorList>
            <person name="Kallberg Y."/>
            <person name="Tangrot J."/>
            <person name="Rosling A."/>
        </authorList>
    </citation>
    <scope>NUCLEOTIDE SEQUENCE [LARGE SCALE GENOMIC DNA]</scope>
    <source>
        <strain evidence="2 3">120-4 pot B 10/14</strain>
    </source>
</reference>
<evidence type="ECO:0000313" key="2">
    <source>
        <dbReference type="EMBL" id="CAG8715526.1"/>
    </source>
</evidence>
<sequence length="159" mass="18386">MTNKSKQKCIDKYRENFNRKLALTISETGTFDYGNCELENIINSFIEAFERENTIDAQSKVKGKEPSSSTTGSLKEIKKKRKGKDKKLKVKKVKIEQLVKLEQGIVLLMPQEESHISNESNIIKDKEQKFETLGQWLDNKAFDIFAVRETNLDKNKELL</sequence>
<feature type="compositionally biased region" description="Basic residues" evidence="1">
    <location>
        <begin position="77"/>
        <end position="86"/>
    </location>
</feature>
<dbReference type="EMBL" id="CAJVQB010008203">
    <property type="protein sequence ID" value="CAG8715526.1"/>
    <property type="molecule type" value="Genomic_DNA"/>
</dbReference>
<keyword evidence="3" id="KW-1185">Reference proteome</keyword>